<dbReference type="Pfam" id="PF00892">
    <property type="entry name" value="EamA"/>
    <property type="match status" value="2"/>
</dbReference>
<feature type="transmembrane region" description="Helical" evidence="6">
    <location>
        <begin position="191"/>
        <end position="210"/>
    </location>
</feature>
<feature type="transmembrane region" description="Helical" evidence="6">
    <location>
        <begin position="160"/>
        <end position="179"/>
    </location>
</feature>
<reference evidence="9" key="1">
    <citation type="submission" date="2016-11" db="EMBL/GenBank/DDBJ databases">
        <authorList>
            <person name="Varghese N."/>
            <person name="Submissions S."/>
        </authorList>
    </citation>
    <scope>NUCLEOTIDE SEQUENCE [LARGE SCALE GENOMIC DNA]</scope>
    <source>
        <strain evidence="9">DSM 29440</strain>
    </source>
</reference>
<evidence type="ECO:0000313" key="9">
    <source>
        <dbReference type="Proteomes" id="UP000184932"/>
    </source>
</evidence>
<dbReference type="InterPro" id="IPR037185">
    <property type="entry name" value="EmrE-like"/>
</dbReference>
<feature type="transmembrane region" description="Helical" evidence="6">
    <location>
        <begin position="277"/>
        <end position="298"/>
    </location>
</feature>
<comment type="similarity">
    <text evidence="2">Belongs to the EamA transporter family.</text>
</comment>
<dbReference type="STRING" id="1217970.SAMN05444002_0842"/>
<gene>
    <name evidence="8" type="ORF">SAMN05444002_0842</name>
</gene>
<dbReference type="RefSeq" id="WP_074254975.1">
    <property type="nucleotide sequence ID" value="NZ_FSRL01000001.1"/>
</dbReference>
<dbReference type="SUPFAM" id="SSF103481">
    <property type="entry name" value="Multidrug resistance efflux transporter EmrE"/>
    <property type="match status" value="2"/>
</dbReference>
<feature type="domain" description="EamA" evidence="7">
    <location>
        <begin position="15"/>
        <end position="145"/>
    </location>
</feature>
<proteinExistence type="inferred from homology"/>
<evidence type="ECO:0000256" key="4">
    <source>
        <dbReference type="ARBA" id="ARBA00022989"/>
    </source>
</evidence>
<keyword evidence="9" id="KW-1185">Reference proteome</keyword>
<feature type="transmembrane region" description="Helical" evidence="6">
    <location>
        <begin position="134"/>
        <end position="154"/>
    </location>
</feature>
<dbReference type="InterPro" id="IPR000620">
    <property type="entry name" value="EamA_dom"/>
</dbReference>
<evidence type="ECO:0000313" key="8">
    <source>
        <dbReference type="EMBL" id="SIN83040.1"/>
    </source>
</evidence>
<dbReference type="EMBL" id="FSRL01000001">
    <property type="protein sequence ID" value="SIN83040.1"/>
    <property type="molecule type" value="Genomic_DNA"/>
</dbReference>
<accession>A0A1N6EJC0</accession>
<protein>
    <submittedName>
        <fullName evidence="8">Permease of the drug/metabolite transporter (DMT) superfamily</fullName>
    </submittedName>
</protein>
<evidence type="ECO:0000256" key="6">
    <source>
        <dbReference type="SAM" id="Phobius"/>
    </source>
</evidence>
<dbReference type="PANTHER" id="PTHR32322">
    <property type="entry name" value="INNER MEMBRANE TRANSPORTER"/>
    <property type="match status" value="1"/>
</dbReference>
<evidence type="ECO:0000256" key="5">
    <source>
        <dbReference type="ARBA" id="ARBA00023136"/>
    </source>
</evidence>
<dbReference type="GO" id="GO:0016020">
    <property type="term" value="C:membrane"/>
    <property type="evidence" value="ECO:0007669"/>
    <property type="project" value="UniProtKB-SubCell"/>
</dbReference>
<feature type="transmembrane region" description="Helical" evidence="6">
    <location>
        <begin position="222"/>
        <end position="243"/>
    </location>
</feature>
<evidence type="ECO:0000259" key="7">
    <source>
        <dbReference type="Pfam" id="PF00892"/>
    </source>
</evidence>
<keyword evidence="3 6" id="KW-0812">Transmembrane</keyword>
<organism evidence="8 9">
    <name type="scientific">Vannielia litorea</name>
    <dbReference type="NCBI Taxonomy" id="1217970"/>
    <lineage>
        <taxon>Bacteria</taxon>
        <taxon>Pseudomonadati</taxon>
        <taxon>Pseudomonadota</taxon>
        <taxon>Alphaproteobacteria</taxon>
        <taxon>Rhodobacterales</taxon>
        <taxon>Paracoccaceae</taxon>
        <taxon>Vannielia</taxon>
    </lineage>
</organism>
<evidence type="ECO:0000256" key="2">
    <source>
        <dbReference type="ARBA" id="ARBA00007362"/>
    </source>
</evidence>
<evidence type="ECO:0000256" key="1">
    <source>
        <dbReference type="ARBA" id="ARBA00004141"/>
    </source>
</evidence>
<dbReference type="Proteomes" id="UP000184932">
    <property type="component" value="Unassembled WGS sequence"/>
</dbReference>
<sequence>MNVQAPDITARSWAMIATLGVVWGGTFMVQSLALQTTAPFWVAAARVSFAALLTALVWRLRGGRMFTTPVTDWPRLTLVALLSSAIPFMCLSWGQQFVPSAFAGVSMASVTLFILPLAHLFLPGERMTLRRTAGFLLGFAGVAALIGPEALSATGTANESWGRAACLAAAGCYAVSSVMMRRLPPIDPIGLTFATVAIGALFVIPVAALVHGAPSNPGTNGLLMLALLGLVPTAGANLLRILVIRSAGPVFMSLTNYLVPLCSILFGWLILSEDLPGSLFLGMALILSGVFLSQWGALTRLFRRP</sequence>
<dbReference type="AlphaFoldDB" id="A0A1N6EJC0"/>
<keyword evidence="4 6" id="KW-1133">Transmembrane helix</keyword>
<name>A0A1N6EJC0_9RHOB</name>
<dbReference type="PANTHER" id="PTHR32322:SF2">
    <property type="entry name" value="EAMA DOMAIN-CONTAINING PROTEIN"/>
    <property type="match status" value="1"/>
</dbReference>
<feature type="transmembrane region" description="Helical" evidence="6">
    <location>
        <begin position="40"/>
        <end position="61"/>
    </location>
</feature>
<keyword evidence="5 6" id="KW-0472">Membrane</keyword>
<feature type="transmembrane region" description="Helical" evidence="6">
    <location>
        <begin position="12"/>
        <end position="34"/>
    </location>
</feature>
<dbReference type="InterPro" id="IPR050638">
    <property type="entry name" value="AA-Vitamin_Transporters"/>
</dbReference>
<feature type="transmembrane region" description="Helical" evidence="6">
    <location>
        <begin position="250"/>
        <end position="271"/>
    </location>
</feature>
<feature type="domain" description="EamA" evidence="7">
    <location>
        <begin position="161"/>
        <end position="293"/>
    </location>
</feature>
<comment type="subcellular location">
    <subcellularLocation>
        <location evidence="1">Membrane</location>
        <topology evidence="1">Multi-pass membrane protein</topology>
    </subcellularLocation>
</comment>
<feature type="transmembrane region" description="Helical" evidence="6">
    <location>
        <begin position="73"/>
        <end position="94"/>
    </location>
</feature>
<feature type="transmembrane region" description="Helical" evidence="6">
    <location>
        <begin position="100"/>
        <end position="122"/>
    </location>
</feature>
<evidence type="ECO:0000256" key="3">
    <source>
        <dbReference type="ARBA" id="ARBA00022692"/>
    </source>
</evidence>